<dbReference type="SFLD" id="SFLDF00288">
    <property type="entry name" value="HemN-like__clustered_with_nucl"/>
    <property type="match status" value="1"/>
</dbReference>
<organism evidence="4 5">
    <name type="scientific">Flavivirga spongiicola</name>
    <dbReference type="NCBI Taxonomy" id="421621"/>
    <lineage>
        <taxon>Bacteria</taxon>
        <taxon>Pseudomonadati</taxon>
        <taxon>Bacteroidota</taxon>
        <taxon>Flavobacteriia</taxon>
        <taxon>Flavobacteriales</taxon>
        <taxon>Flavobacteriaceae</taxon>
        <taxon>Flavivirga</taxon>
    </lineage>
</organism>
<dbReference type="Proteomes" id="UP001337305">
    <property type="component" value="Unassembled WGS sequence"/>
</dbReference>
<name>A0ABU7XVR2_9FLAO</name>
<keyword evidence="2" id="KW-0949">S-adenosyl-L-methionine</keyword>
<comment type="caution">
    <text evidence="4">The sequence shown here is derived from an EMBL/GenBank/DDBJ whole genome shotgun (WGS) entry which is preliminary data.</text>
</comment>
<comment type="subcellular location">
    <subcellularLocation>
        <location evidence="2">Cytoplasm</location>
    </subcellularLocation>
</comment>
<dbReference type="NCBIfam" id="TIGR00539">
    <property type="entry name" value="hemN_rel"/>
    <property type="match status" value="1"/>
</dbReference>
<dbReference type="SFLD" id="SFLDF00562">
    <property type="entry name" value="HemN-like__clustered_with_heat"/>
    <property type="match status" value="1"/>
</dbReference>
<dbReference type="InterPro" id="IPR010723">
    <property type="entry name" value="HemN_C"/>
</dbReference>
<keyword evidence="2" id="KW-0411">Iron-sulfur</keyword>
<feature type="domain" description="Radical SAM core" evidence="3">
    <location>
        <begin position="1"/>
        <end position="246"/>
    </location>
</feature>
<evidence type="ECO:0000256" key="1">
    <source>
        <dbReference type="ARBA" id="ARBA00006100"/>
    </source>
</evidence>
<accession>A0ABU7XVR2</accession>
<comment type="function">
    <text evidence="2">Probably acts as a heme chaperone, transferring heme to an unknown acceptor. Binds one molecule of heme per monomer, possibly covalently. Binds 1 [4Fe-4S] cluster. The cluster is coordinated with 3 cysteines and an exchangeable S-adenosyl-L-methionine.</text>
</comment>
<evidence type="ECO:0000313" key="5">
    <source>
        <dbReference type="Proteomes" id="UP001337305"/>
    </source>
</evidence>
<keyword evidence="2" id="KW-0479">Metal-binding</keyword>
<dbReference type="Pfam" id="PF06969">
    <property type="entry name" value="HemN_C"/>
    <property type="match status" value="1"/>
</dbReference>
<dbReference type="Pfam" id="PF04055">
    <property type="entry name" value="Radical_SAM"/>
    <property type="match status" value="1"/>
</dbReference>
<keyword evidence="2" id="KW-0349">Heme</keyword>
<evidence type="ECO:0000259" key="3">
    <source>
        <dbReference type="PROSITE" id="PS51918"/>
    </source>
</evidence>
<dbReference type="InterPro" id="IPR004559">
    <property type="entry name" value="HemW-like"/>
</dbReference>
<sequence length="400" mass="45555">MGGALYIHIPFCKQACYYCDFHFSTSLKKKEELIQALVKELKLRKEELNNRTIETIYFGGGTPSLLTIDELRFLIDEVYKNYSVIDHPEITLEANPDDLISNSLSPQAPSRGHTNKTIFESYRAIGINRLSIGIQSFFEDDLKSMNRAHSSEEAKTCLELATQYFDNITIDLIYGIPNMGLEKWNKNLEIAFSYGVNHISSYALTVEPKTALDAFIKKGNYPPIDEALALEHFNHLIDKTKEQGFVHYEISNFGKPNYFSKHNTSYWQGKPYIGIGPSAHSFNGNQRSWNVSNNSKYIQAFQRNVLPNTVEILSEKDQYNEYIMTGLRTIWGVSLNKIENDFGESFTEHLKASSGKFIESGLLITSSDLDENQNRMEILKTTQKGKFLVDGIASELFILN</sequence>
<keyword evidence="2" id="KW-0963">Cytoplasm</keyword>
<keyword evidence="2" id="KW-0143">Chaperone</keyword>
<proteinExistence type="inferred from homology"/>
<dbReference type="SMART" id="SM00729">
    <property type="entry name" value="Elp3"/>
    <property type="match status" value="1"/>
</dbReference>
<keyword evidence="2" id="KW-0408">Iron</keyword>
<dbReference type="InterPro" id="IPR058240">
    <property type="entry name" value="rSAM_sf"/>
</dbReference>
<dbReference type="PROSITE" id="PS51918">
    <property type="entry name" value="RADICAL_SAM"/>
    <property type="match status" value="1"/>
</dbReference>
<protein>
    <recommendedName>
        <fullName evidence="2">Heme chaperone HemW</fullName>
    </recommendedName>
</protein>
<dbReference type="InterPro" id="IPR034505">
    <property type="entry name" value="Coproporphyrinogen-III_oxidase"/>
</dbReference>
<dbReference type="InterPro" id="IPR007197">
    <property type="entry name" value="rSAM"/>
</dbReference>
<dbReference type="SFLD" id="SFLDS00029">
    <property type="entry name" value="Radical_SAM"/>
    <property type="match status" value="1"/>
</dbReference>
<evidence type="ECO:0000313" key="4">
    <source>
        <dbReference type="EMBL" id="MEF3834609.1"/>
    </source>
</evidence>
<dbReference type="Gene3D" id="3.30.750.200">
    <property type="match status" value="1"/>
</dbReference>
<dbReference type="PANTHER" id="PTHR13932">
    <property type="entry name" value="COPROPORPHYRINIGEN III OXIDASE"/>
    <property type="match status" value="1"/>
</dbReference>
<comment type="similarity">
    <text evidence="1">Belongs to the anaerobic coproporphyrinogen-III oxidase family. HemW subfamily.</text>
</comment>
<evidence type="ECO:0000256" key="2">
    <source>
        <dbReference type="RuleBase" id="RU364116"/>
    </source>
</evidence>
<dbReference type="InterPro" id="IPR006638">
    <property type="entry name" value="Elp3/MiaA/NifB-like_rSAM"/>
</dbReference>
<dbReference type="SFLD" id="SFLDG01065">
    <property type="entry name" value="anaerobic_coproporphyrinogen-I"/>
    <property type="match status" value="1"/>
</dbReference>
<dbReference type="SUPFAM" id="SSF102114">
    <property type="entry name" value="Radical SAM enzymes"/>
    <property type="match status" value="1"/>
</dbReference>
<dbReference type="CDD" id="cd01335">
    <property type="entry name" value="Radical_SAM"/>
    <property type="match status" value="1"/>
</dbReference>
<dbReference type="PANTHER" id="PTHR13932:SF5">
    <property type="entry name" value="RADICAL S-ADENOSYL METHIONINE DOMAIN-CONTAINING PROTEIN 1, MITOCHONDRIAL"/>
    <property type="match status" value="1"/>
</dbReference>
<gene>
    <name evidence="4" type="primary">hemW</name>
    <name evidence="4" type="ORF">N1F79_15835</name>
</gene>
<dbReference type="RefSeq" id="WP_303308469.1">
    <property type="nucleotide sequence ID" value="NZ_JAODOP010000004.1"/>
</dbReference>
<keyword evidence="5" id="KW-1185">Reference proteome</keyword>
<keyword evidence="2" id="KW-0004">4Fe-4S</keyword>
<dbReference type="EMBL" id="JAODOP010000004">
    <property type="protein sequence ID" value="MEF3834609.1"/>
    <property type="molecule type" value="Genomic_DNA"/>
</dbReference>
<reference evidence="4 5" key="1">
    <citation type="submission" date="2022-09" db="EMBL/GenBank/DDBJ databases">
        <title>Genome sequencing of Flavivirga sp. MEBiC05379.</title>
        <authorList>
            <person name="Oh H.-M."/>
            <person name="Kwon K.K."/>
            <person name="Park M.J."/>
            <person name="Yang S.-H."/>
        </authorList>
    </citation>
    <scope>NUCLEOTIDE SEQUENCE [LARGE SCALE GENOMIC DNA]</scope>
    <source>
        <strain evidence="4 5">MEBiC05379</strain>
    </source>
</reference>